<name>A0A5A8EH92_CAFRO</name>
<evidence type="ECO:0000313" key="4">
    <source>
        <dbReference type="Proteomes" id="UP000322899"/>
    </source>
</evidence>
<evidence type="ECO:0000256" key="1">
    <source>
        <dbReference type="SAM" id="MobiDB-lite"/>
    </source>
</evidence>
<feature type="domain" description="C2" evidence="2">
    <location>
        <begin position="8"/>
        <end position="138"/>
    </location>
</feature>
<comment type="caution">
    <text evidence="3">The sequence shown here is derived from an EMBL/GenBank/DDBJ whole genome shotgun (WGS) entry which is preliminary data.</text>
</comment>
<accession>A0A5A8EH92</accession>
<feature type="region of interest" description="Disordered" evidence="1">
    <location>
        <begin position="1"/>
        <end position="20"/>
    </location>
</feature>
<protein>
    <recommendedName>
        <fullName evidence="2">C2 domain-containing protein</fullName>
    </recommendedName>
</protein>
<dbReference type="EMBL" id="VLTO01000005">
    <property type="protein sequence ID" value="KAA0176969.1"/>
    <property type="molecule type" value="Genomic_DNA"/>
</dbReference>
<dbReference type="PROSITE" id="PS50004">
    <property type="entry name" value="C2"/>
    <property type="match status" value="1"/>
</dbReference>
<dbReference type="SUPFAM" id="SSF49562">
    <property type="entry name" value="C2 domain (Calcium/lipid-binding domain, CaLB)"/>
    <property type="match status" value="3"/>
</dbReference>
<evidence type="ECO:0000313" key="3">
    <source>
        <dbReference type="EMBL" id="KAA0176969.1"/>
    </source>
</evidence>
<dbReference type="AlphaFoldDB" id="A0A5A8EH92"/>
<organism evidence="3 4">
    <name type="scientific">Cafeteria roenbergensis</name>
    <name type="common">Marine flagellate</name>
    <dbReference type="NCBI Taxonomy" id="33653"/>
    <lineage>
        <taxon>Eukaryota</taxon>
        <taxon>Sar</taxon>
        <taxon>Stramenopiles</taxon>
        <taxon>Bigyra</taxon>
        <taxon>Opalozoa</taxon>
        <taxon>Bicosoecida</taxon>
        <taxon>Cafeteriaceae</taxon>
        <taxon>Cafeteria</taxon>
    </lineage>
</organism>
<dbReference type="Proteomes" id="UP000322899">
    <property type="component" value="Unassembled WGS sequence"/>
</dbReference>
<dbReference type="Gene3D" id="2.60.40.150">
    <property type="entry name" value="C2 domain"/>
    <property type="match status" value="1"/>
</dbReference>
<dbReference type="CDD" id="cd00030">
    <property type="entry name" value="C2"/>
    <property type="match status" value="1"/>
</dbReference>
<gene>
    <name evidence="3" type="ORF">FNF27_01299</name>
</gene>
<dbReference type="SMART" id="SM00239">
    <property type="entry name" value="C2"/>
    <property type="match status" value="2"/>
</dbReference>
<dbReference type="Pfam" id="PF00168">
    <property type="entry name" value="C2"/>
    <property type="match status" value="2"/>
</dbReference>
<proteinExistence type="predicted"/>
<dbReference type="InterPro" id="IPR035892">
    <property type="entry name" value="C2_domain_sf"/>
</dbReference>
<evidence type="ECO:0000259" key="2">
    <source>
        <dbReference type="PROSITE" id="PS50004"/>
    </source>
</evidence>
<dbReference type="InterPro" id="IPR000008">
    <property type="entry name" value="C2_dom"/>
</dbReference>
<sequence>MWASGRWEAECKPPSTVGLPDGGSSPRCLTMFVERCEGLHGPDGSFAGRFNPYVTACVVGPDGKALGPVGATRSVANADSPSWNESIRVRLPAGAPRTGLSVVLTVSDEDGVSARDHLGSVTIPLMAREAGAEAAVAAGASMEMPDEEQPAARMWASGRWEAECKPPSTVGLPDGGSSPRCLTMFVERCEGLHGPDGSFAGRFNPYVTACVVGPDGKALGPVGATRSVANADSPSWNESIRRCEGLHGPDGSFAGRFNPYVTACVVGPDGKALGPVGATRSVANADSPSWNESIRVRLPAGAPRTGAVGGADGVGRGRCVGRDHLGSVTIPLMAREAGAEAAVAAGASMEMPDEEQPAARMWASGRWEAECKPPSTVGLPDGGSSPRCLTMFVERCEGLHGPDGSFAGRFTRT</sequence>
<reference evidence="3 4" key="1">
    <citation type="submission" date="2019-07" db="EMBL/GenBank/DDBJ databases">
        <title>Genomes of Cafeteria roenbergensis.</title>
        <authorList>
            <person name="Fischer M.G."/>
            <person name="Hackl T."/>
            <person name="Roman M."/>
        </authorList>
    </citation>
    <scope>NUCLEOTIDE SEQUENCE [LARGE SCALE GENOMIC DNA]</scope>
    <source>
        <strain evidence="3 4">E4-10P</strain>
    </source>
</reference>